<accession>A0A7C4LM05</accession>
<dbReference type="AlphaFoldDB" id="A0A7C4LM05"/>
<dbReference type="Pfam" id="PF11149">
    <property type="entry name" value="DUF2924"/>
    <property type="match status" value="1"/>
</dbReference>
<proteinExistence type="predicted"/>
<gene>
    <name evidence="2" type="ORF">ENS64_13775</name>
</gene>
<dbReference type="InterPro" id="IPR021322">
    <property type="entry name" value="DUF2924"/>
</dbReference>
<comment type="caution">
    <text evidence="2">The sequence shown here is derived from an EMBL/GenBank/DDBJ whole genome shotgun (WGS) entry which is preliminary data.</text>
</comment>
<feature type="region of interest" description="Disordered" evidence="1">
    <location>
        <begin position="55"/>
        <end position="75"/>
    </location>
</feature>
<name>A0A7C4LM05_9PLAN</name>
<protein>
    <submittedName>
        <fullName evidence="2">DUF2924 domain-containing protein</fullName>
    </submittedName>
</protein>
<reference evidence="2" key="1">
    <citation type="journal article" date="2020" name="mSystems">
        <title>Genome- and Community-Level Interaction Insights into Carbon Utilization and Element Cycling Functions of Hydrothermarchaeota in Hydrothermal Sediment.</title>
        <authorList>
            <person name="Zhou Z."/>
            <person name="Liu Y."/>
            <person name="Xu W."/>
            <person name="Pan J."/>
            <person name="Luo Z.H."/>
            <person name="Li M."/>
        </authorList>
    </citation>
    <scope>NUCLEOTIDE SEQUENCE [LARGE SCALE GENOMIC DNA]</scope>
    <source>
        <strain evidence="2">SpSt-508</strain>
    </source>
</reference>
<organism evidence="2">
    <name type="scientific">Schlesneria paludicola</name>
    <dbReference type="NCBI Taxonomy" id="360056"/>
    <lineage>
        <taxon>Bacteria</taxon>
        <taxon>Pseudomonadati</taxon>
        <taxon>Planctomycetota</taxon>
        <taxon>Planctomycetia</taxon>
        <taxon>Planctomycetales</taxon>
        <taxon>Planctomycetaceae</taxon>
        <taxon>Schlesneria</taxon>
    </lineage>
</organism>
<evidence type="ECO:0000313" key="2">
    <source>
        <dbReference type="EMBL" id="HGT40312.1"/>
    </source>
</evidence>
<evidence type="ECO:0000256" key="1">
    <source>
        <dbReference type="SAM" id="MobiDB-lite"/>
    </source>
</evidence>
<dbReference type="EMBL" id="DSVQ01000016">
    <property type="protein sequence ID" value="HGT40312.1"/>
    <property type="molecule type" value="Genomic_DNA"/>
</dbReference>
<sequence length="189" mass="21082">MTVNELRARYAEVFGDETHTGNKAWLVKRIAWRLQAMSEGGQSERARQPALELANDADIRMSPPKPKPATPPNEQRTVTAAVRFADDDRLPLAGTVLTRDYKGQKLQVRVLANGFEYEGEVFRSLSAVAKKITGTHTNGILFIRPRKEDQRCLAPKPVPPRPPCARSVARSTPANLRQAHTILPNWLVP</sequence>